<feature type="chain" id="PRO_5001917926" evidence="1">
    <location>
        <begin position="18"/>
        <end position="147"/>
    </location>
</feature>
<sequence length="147" mass="16733">MRKLSILVVLFSAILNAQNIKSNGTHFVDGVKDKKWSNSNGDDFTKASFSNFDGSSYVFLEVDETTLVSFESFAKVKAGNLEVKLIDEEDQTYFYCKTSKQCEVLKDITLEKGKKYRLYFTGKNAKGSYKVNFKNQLQKSTSKVNFK</sequence>
<organism evidence="2 3">
    <name type="scientific">Flavobacterium aquatile LMG 4008 = ATCC 11947</name>
    <dbReference type="NCBI Taxonomy" id="1453498"/>
    <lineage>
        <taxon>Bacteria</taxon>
        <taxon>Pseudomonadati</taxon>
        <taxon>Bacteroidota</taxon>
        <taxon>Flavobacteriia</taxon>
        <taxon>Flavobacteriales</taxon>
        <taxon>Flavobacteriaceae</taxon>
        <taxon>Flavobacterium</taxon>
    </lineage>
</organism>
<feature type="signal peptide" evidence="1">
    <location>
        <begin position="1"/>
        <end position="17"/>
    </location>
</feature>
<protein>
    <submittedName>
        <fullName evidence="2">Uncharacterized protein</fullName>
    </submittedName>
</protein>
<keyword evidence="3" id="KW-1185">Reference proteome</keyword>
<dbReference type="EMBL" id="JRHH01000005">
    <property type="protein sequence ID" value="KGD67281.1"/>
    <property type="molecule type" value="Genomic_DNA"/>
</dbReference>
<dbReference type="eggNOG" id="ENOG502ZHTF">
    <property type="taxonomic scope" value="Bacteria"/>
</dbReference>
<dbReference type="RefSeq" id="WP_035127992.1">
    <property type="nucleotide sequence ID" value="NZ_JRHH01000005.1"/>
</dbReference>
<evidence type="ECO:0000313" key="3">
    <source>
        <dbReference type="Proteomes" id="UP000029554"/>
    </source>
</evidence>
<accession>A0A095SRK8</accession>
<dbReference type="AlphaFoldDB" id="A0A095SRK8"/>
<evidence type="ECO:0000256" key="1">
    <source>
        <dbReference type="SAM" id="SignalP"/>
    </source>
</evidence>
<dbReference type="OrthoDB" id="1364080at2"/>
<keyword evidence="1" id="KW-0732">Signal</keyword>
<gene>
    <name evidence="2" type="ORF">LG45_13745</name>
</gene>
<reference evidence="2 3" key="1">
    <citation type="submission" date="2014-09" db="EMBL/GenBank/DDBJ databases">
        <title>Whole Genome Shotgun of Flavobacterium aquatile LMG 4008.</title>
        <authorList>
            <person name="Gale A.N."/>
            <person name="Pipes S.E."/>
            <person name="Newman J.D."/>
        </authorList>
    </citation>
    <scope>NUCLEOTIDE SEQUENCE [LARGE SCALE GENOMIC DNA]</scope>
    <source>
        <strain evidence="2 3">LMG 4008</strain>
    </source>
</reference>
<dbReference type="Proteomes" id="UP000029554">
    <property type="component" value="Unassembled WGS sequence"/>
</dbReference>
<comment type="caution">
    <text evidence="2">The sequence shown here is derived from an EMBL/GenBank/DDBJ whole genome shotgun (WGS) entry which is preliminary data.</text>
</comment>
<proteinExistence type="predicted"/>
<evidence type="ECO:0000313" key="2">
    <source>
        <dbReference type="EMBL" id="KGD67281.1"/>
    </source>
</evidence>
<dbReference type="STRING" id="1453498.LG45_13745"/>
<name>A0A095SRK8_9FLAO</name>